<dbReference type="Proteomes" id="UP001604336">
    <property type="component" value="Unassembled WGS sequence"/>
</dbReference>
<reference evidence="3" key="1">
    <citation type="submission" date="2024-07" db="EMBL/GenBank/DDBJ databases">
        <title>Two chromosome-level genome assemblies of Korean endemic species Abeliophyllum distichum and Forsythia ovata (Oleaceae).</title>
        <authorList>
            <person name="Jang H."/>
        </authorList>
    </citation>
    <scope>NUCLEOTIDE SEQUENCE [LARGE SCALE GENOMIC DNA]</scope>
</reference>
<dbReference type="InterPro" id="IPR046700">
    <property type="entry name" value="DUF6570"/>
</dbReference>
<evidence type="ECO:0000313" key="3">
    <source>
        <dbReference type="Proteomes" id="UP001604336"/>
    </source>
</evidence>
<gene>
    <name evidence="2" type="ORF">Adt_36310</name>
</gene>
<name>A0ABD1QI37_9LAMI</name>
<dbReference type="Pfam" id="PF20209">
    <property type="entry name" value="DUF6570"/>
    <property type="match status" value="1"/>
</dbReference>
<evidence type="ECO:0000313" key="2">
    <source>
        <dbReference type="EMBL" id="KAL2475574.1"/>
    </source>
</evidence>
<proteinExistence type="predicted"/>
<comment type="caution">
    <text evidence="2">The sequence shown here is derived from an EMBL/GenBank/DDBJ whole genome shotgun (WGS) entry which is preliminary data.</text>
</comment>
<feature type="domain" description="DUF6570" evidence="1">
    <location>
        <begin position="6"/>
        <end position="60"/>
    </location>
</feature>
<keyword evidence="3" id="KW-1185">Reference proteome</keyword>
<evidence type="ECO:0000259" key="1">
    <source>
        <dbReference type="Pfam" id="PF20209"/>
    </source>
</evidence>
<sequence length="233" mass="26713">MNSIANVLLFKPADLSTILIVNRTGANAIKQFCVRRKYVRQALVWLKQNHFYYRDITIDELFLETLLEDGIPVDMPHAHENNAQFPNENESIDVVEDDIEGPPEIVNQNVQFDEFHAVGTIFIGPQRNQQACIQMALYVADADHTIKKLMSFPHQGYISMVFPALFLYRNADFRQARLRKNSISRWRAFSLGDVYVKKNPSDTELSIQDIQNMVASGDTRLAGRISYYAKSIL</sequence>
<dbReference type="AlphaFoldDB" id="A0ABD1QI37"/>
<organism evidence="2 3">
    <name type="scientific">Abeliophyllum distichum</name>
    <dbReference type="NCBI Taxonomy" id="126358"/>
    <lineage>
        <taxon>Eukaryota</taxon>
        <taxon>Viridiplantae</taxon>
        <taxon>Streptophyta</taxon>
        <taxon>Embryophyta</taxon>
        <taxon>Tracheophyta</taxon>
        <taxon>Spermatophyta</taxon>
        <taxon>Magnoliopsida</taxon>
        <taxon>eudicotyledons</taxon>
        <taxon>Gunneridae</taxon>
        <taxon>Pentapetalae</taxon>
        <taxon>asterids</taxon>
        <taxon>lamiids</taxon>
        <taxon>Lamiales</taxon>
        <taxon>Oleaceae</taxon>
        <taxon>Forsythieae</taxon>
        <taxon>Abeliophyllum</taxon>
    </lineage>
</organism>
<dbReference type="EMBL" id="JBFOLK010000011">
    <property type="protein sequence ID" value="KAL2475574.1"/>
    <property type="molecule type" value="Genomic_DNA"/>
</dbReference>
<accession>A0ABD1QI37</accession>
<protein>
    <recommendedName>
        <fullName evidence="1">DUF6570 domain-containing protein</fullName>
    </recommendedName>
</protein>